<name>A0A937RB30_9ACTN</name>
<keyword evidence="2" id="KW-1185">Reference proteome</keyword>
<dbReference type="RefSeq" id="WP_203007726.1">
    <property type="nucleotide sequence ID" value="NZ_JADWYU010000161.1"/>
</dbReference>
<evidence type="ECO:0000313" key="2">
    <source>
        <dbReference type="Proteomes" id="UP000604475"/>
    </source>
</evidence>
<accession>A0A937RB30</accession>
<organism evidence="1 2">
    <name type="scientific">Frankia nepalensis</name>
    <dbReference type="NCBI Taxonomy" id="1836974"/>
    <lineage>
        <taxon>Bacteria</taxon>
        <taxon>Bacillati</taxon>
        <taxon>Actinomycetota</taxon>
        <taxon>Actinomycetes</taxon>
        <taxon>Frankiales</taxon>
        <taxon>Frankiaceae</taxon>
        <taxon>Frankia</taxon>
    </lineage>
</organism>
<evidence type="ECO:0000313" key="1">
    <source>
        <dbReference type="EMBL" id="MBL7625639.1"/>
    </source>
</evidence>
<dbReference type="Proteomes" id="UP000604475">
    <property type="component" value="Unassembled WGS sequence"/>
</dbReference>
<gene>
    <name evidence="1" type="ORF">I7412_00270</name>
</gene>
<sequence>MDELLLQFDDVPHAARARLADGSIEGDDSRLLLKVNEKVDCVNARPDSFRSDGALEAVAEWRELRMAAGEVEATLEKSWNLNSRDQG</sequence>
<dbReference type="AlphaFoldDB" id="A0A937RB30"/>
<dbReference type="EMBL" id="JAEACQ010000012">
    <property type="protein sequence ID" value="MBL7625639.1"/>
    <property type="molecule type" value="Genomic_DNA"/>
</dbReference>
<protein>
    <submittedName>
        <fullName evidence="1">Uncharacterized protein</fullName>
    </submittedName>
</protein>
<proteinExistence type="predicted"/>
<reference evidence="1" key="1">
    <citation type="submission" date="2020-12" db="EMBL/GenBank/DDBJ databases">
        <title>Genomic characterization of non-nitrogen-fixing Frankia strains.</title>
        <authorList>
            <person name="Carlos-Shanley C."/>
            <person name="Guerra T."/>
            <person name="Hahn D."/>
        </authorList>
    </citation>
    <scope>NUCLEOTIDE SEQUENCE</scope>
    <source>
        <strain evidence="1">CN6</strain>
    </source>
</reference>
<comment type="caution">
    <text evidence="1">The sequence shown here is derived from an EMBL/GenBank/DDBJ whole genome shotgun (WGS) entry which is preliminary data.</text>
</comment>